<dbReference type="HOGENOM" id="CLU_2406753_0_0_4"/>
<evidence type="ECO:0000259" key="1">
    <source>
        <dbReference type="Pfam" id="PF18158"/>
    </source>
</evidence>
<dbReference type="InterPro" id="IPR041504">
    <property type="entry name" value="AidB_N"/>
</dbReference>
<sequence>MVTTTFITPDNQVPDLEDYNLFNCDPALREALDAFSAADAKQACQSYGERLGSKHVLQLAQLANVNGPQAAIFTRTASARIWLRSIPPGIPC</sequence>
<keyword evidence="3" id="KW-1185">Reference proteome</keyword>
<dbReference type="KEGG" id="aka:TKWG_22760"/>
<dbReference type="AlphaFoldDB" id="I3UGN7"/>
<dbReference type="STRING" id="1036672.TKWG_22760"/>
<feature type="domain" description="Adaptive response protein AidB N-terminal" evidence="1">
    <location>
        <begin position="11"/>
        <end position="76"/>
    </location>
</feature>
<dbReference type="Pfam" id="PF18158">
    <property type="entry name" value="AidB_N"/>
    <property type="match status" value="1"/>
</dbReference>
<accession>I3UGN7</accession>
<evidence type="ECO:0000313" key="2">
    <source>
        <dbReference type="EMBL" id="AFK64175.1"/>
    </source>
</evidence>
<gene>
    <name evidence="2" type="ordered locus">TKWG_22760</name>
</gene>
<proteinExistence type="predicted"/>
<protein>
    <submittedName>
        <fullName evidence="2">Isovaleryl CoA dehydrogenase</fullName>
    </submittedName>
</protein>
<dbReference type="Proteomes" id="UP000005267">
    <property type="component" value="Chromosome"/>
</dbReference>
<reference evidence="3" key="2">
    <citation type="journal article" date="2013" name="PLoS ONE">
        <title>Genome implosion elicits host-confinement in Alcaligenaceae: evidence from the comparative genomics of Tetrathiobacter kashmirensis, a pathogen in the making.</title>
        <authorList>
            <person name="Ghosh W."/>
            <person name="Alam M."/>
            <person name="Roy C."/>
            <person name="Pyne P."/>
            <person name="George A."/>
            <person name="Chakraborty R."/>
            <person name="Majumder S."/>
            <person name="Agarwal A."/>
            <person name="Chakraborty S."/>
            <person name="Majumdar S."/>
            <person name="Gupta S.K."/>
        </authorList>
    </citation>
    <scope>NUCLEOTIDE SEQUENCE [LARGE SCALE GENOMIC DNA]</scope>
    <source>
        <strain evidence="3">WT001</strain>
    </source>
</reference>
<dbReference type="EMBL" id="CP003555">
    <property type="protein sequence ID" value="AFK64175.1"/>
    <property type="molecule type" value="Genomic_DNA"/>
</dbReference>
<evidence type="ECO:0000313" key="3">
    <source>
        <dbReference type="Proteomes" id="UP000005267"/>
    </source>
</evidence>
<organism evidence="2 3">
    <name type="scientific">Advenella kashmirensis (strain DSM 17095 / LMG 22695 / WT001)</name>
    <name type="common">Tetrathiobacter kashmirensis</name>
    <dbReference type="NCBI Taxonomy" id="1036672"/>
    <lineage>
        <taxon>Bacteria</taxon>
        <taxon>Pseudomonadati</taxon>
        <taxon>Pseudomonadota</taxon>
        <taxon>Betaproteobacteria</taxon>
        <taxon>Burkholderiales</taxon>
        <taxon>Alcaligenaceae</taxon>
    </lineage>
</organism>
<name>I3UGN7_ADVKW</name>
<reference evidence="2 3" key="1">
    <citation type="journal article" date="2011" name="J. Bacteriol.">
        <title>Whole-genome shotgun sequencing of the sulfur-oxidizing chemoautotroph Tetrathiobacter kashmirensis.</title>
        <authorList>
            <person name="Ghosh W."/>
            <person name="George A."/>
            <person name="Agarwal A."/>
            <person name="Raj P."/>
            <person name="Alam M."/>
            <person name="Pyne P."/>
            <person name="Das Gupta S.K."/>
        </authorList>
    </citation>
    <scope>NUCLEOTIDE SEQUENCE [LARGE SCALE GENOMIC DNA]</scope>
    <source>
        <strain evidence="2 3">WT001</strain>
    </source>
</reference>